<evidence type="ECO:0000256" key="9">
    <source>
        <dbReference type="ARBA" id="ARBA00023180"/>
    </source>
</evidence>
<evidence type="ECO:0000256" key="10">
    <source>
        <dbReference type="ARBA" id="ARBA00038769"/>
    </source>
</evidence>
<dbReference type="EMBL" id="VZRD01000025">
    <property type="protein sequence ID" value="NWR28611.1"/>
    <property type="molecule type" value="Genomic_DNA"/>
</dbReference>
<feature type="domain" description="Alpha-macroglobulin receptor-binding" evidence="13">
    <location>
        <begin position="1367"/>
        <end position="1449"/>
    </location>
</feature>
<organism evidence="14 15">
    <name type="scientific">Tachuris rubrigastra</name>
    <dbReference type="NCBI Taxonomy" id="495162"/>
    <lineage>
        <taxon>Eukaryota</taxon>
        <taxon>Metazoa</taxon>
        <taxon>Chordata</taxon>
        <taxon>Craniata</taxon>
        <taxon>Vertebrata</taxon>
        <taxon>Euteleostomi</taxon>
        <taxon>Archelosauria</taxon>
        <taxon>Archosauria</taxon>
        <taxon>Dinosauria</taxon>
        <taxon>Saurischia</taxon>
        <taxon>Theropoda</taxon>
        <taxon>Coelurosauria</taxon>
        <taxon>Aves</taxon>
        <taxon>Neognathae</taxon>
        <taxon>Neoaves</taxon>
        <taxon>Telluraves</taxon>
        <taxon>Australaves</taxon>
        <taxon>Passeriformes</taxon>
        <taxon>Tyrannidae</taxon>
        <taxon>Tachuris</taxon>
    </lineage>
</organism>
<dbReference type="InterPro" id="IPR040839">
    <property type="entry name" value="MG4"/>
</dbReference>
<keyword evidence="9" id="KW-0325">Glycoprotein</keyword>
<evidence type="ECO:0000259" key="13">
    <source>
        <dbReference type="SMART" id="SM01361"/>
    </source>
</evidence>
<evidence type="ECO:0000256" key="7">
    <source>
        <dbReference type="ARBA" id="ARBA00022966"/>
    </source>
</evidence>
<keyword evidence="8" id="KW-1015">Disulfide bond</keyword>
<dbReference type="InterPro" id="IPR041555">
    <property type="entry name" value="MG3"/>
</dbReference>
<dbReference type="Proteomes" id="UP000540952">
    <property type="component" value="Unassembled WGS sequence"/>
</dbReference>
<keyword evidence="5" id="KW-0732">Signal</keyword>
<keyword evidence="6" id="KW-0722">Serine protease inhibitor</keyword>
<dbReference type="Pfam" id="PF07677">
    <property type="entry name" value="A2M_recep"/>
    <property type="match status" value="1"/>
</dbReference>
<dbReference type="PROSITE" id="PS00477">
    <property type="entry name" value="ALPHA_2_MACROGLOBULIN"/>
    <property type="match status" value="1"/>
</dbReference>
<keyword evidence="15" id="KW-1185">Reference proteome</keyword>
<evidence type="ECO:0000313" key="14">
    <source>
        <dbReference type="EMBL" id="NWR28611.1"/>
    </source>
</evidence>
<feature type="non-terminal residue" evidence="14">
    <location>
        <position position="1"/>
    </location>
</feature>
<comment type="subunit">
    <text evidence="10">Homotetramer; disulfide-linked.</text>
</comment>
<evidence type="ECO:0000256" key="1">
    <source>
        <dbReference type="ARBA" id="ARBA00004613"/>
    </source>
</evidence>
<gene>
    <name evidence="14" type="primary">A2m_2</name>
    <name evidence="14" type="ORF">TACRUB_R12519</name>
</gene>
<dbReference type="InterPro" id="IPR013783">
    <property type="entry name" value="Ig-like_fold"/>
</dbReference>
<dbReference type="InterPro" id="IPR011625">
    <property type="entry name" value="A2M_N_BRD"/>
</dbReference>
<sequence length="1451" mass="161818">QYMVLLPFLIHTDSHEKVCVQLTHLNESVTLSATLEHQGENRSLIDDVVSERDVFTCIPFSLPKSDSLLLGTFLSVTVKGPTLQFRSRKMVLVQNSESLVFVQTDKPIYKPGQTVLFRIVSLDEEFHPLNEMDPKKNRLYQWTQVELNMGFIQLFFNLTSEPVQGTYAVVAQKTSGKTIQHSFSVEEYVLPKFEVIVKMPKVITILAEKLEVTVCGLYTFGKPVPGLVSFRVCRNFEHAGRTCYGEEHKAVCEEFSGHTDNYGCISEIVKTKLFQLKRGGYQNKLYVEAKIKEEDTGVELTGTSFSEITSTISKITFEHSDSYYKRGIPFFGQVKLVDGSGAPIANETVRISFQGGQEENYTTNEEGIAQFALNTSMLSFDTVGIRVSLAGRGGDEAIHKTHPFCYDRSWVVPYYADGYLQLKRFYSPSNSFLKIEPKSEALSCGSSTEIRVHYILTPEAIAEQKKITFYYLVMAKGNIRQAGTHVLDLDQESASGAFLLQLPVQSDIAPMAQVLVYTTALSREVIADSAKFYIELCFNNKVDLSFSPSEGLPSSDAHLLFRASPNSLCAVRAVDKSVLLMKPEADLSPASVYNLLPVKEFRGYQHGPNMLFEDPQDNCIPLKHIVVDGITYAPVAGMNEDDTYSILKDMGLKVFTNTRVRKPWYCSPENYANSVLAETSFGAPAAMAGAPMYAMRTIDFFSISSHSGLLSDTIYETSNSPGVVTETVRKYFPETWIWSLVPISSEGNADLDVTIPDTITEWKANAFCTSTDTGFGLSPTVSLRAFQPFFVELTMPYSVVRGESFTLKATVFNYLTACIRVSVTLAQSTHFLAIPVEKDEVSHCLCENGRKTVAWLVTPKSLGQVEFSVSTEALQNQQPCGNYIVETPEKGRKDTVIRQLLVEPEGVEKETTQNSLLCVKGVPVKEKFSLLLPANVVQDSGRAYFSVLGDIMGTAMQNLHQLLQMPFGCGEQNMVLFAPNIYVLNYLNKTEQLSEELRSKAIGYLVSGYQRQLNYKHPDGSYSTFGPRYGQPGNTWLTAFVLKSFAQARHHVFIDEKHIQDALVWLSYKQKANGCFQSSGTLLNNAMKGGVDDEVSLTAYITIALLEVPLPVTHSVVRNALFCLETAADQKENHVYTKALLAYAFALAGKMDKRKTLLDSLEKEAVKEDGSVHWQRPGKQPEVDLPYYRYRAPSAEVEMTAYVLLAYLTSQPAPSQEELSFASRITKWITGQQNPNGGFSSTQDTVVALQALSLYGALTYAKSRAASKVTLQSEGNFQQDFQVDPRNRLLLQRVPLPRVPGEYSVEVSGEGCVYLQTSLRYNVQPTQEDAPFMLRVYTIPDTCVDSKAHKVFDIGINVSYTGERNSSNMVIVDVKMLSGFIPLKSSVRKLEGQPVIERTELSINHVLVYLEKLSSETLSFSFTVEQDIPVQGLKPAQVKVYDYYETGEWGL</sequence>
<evidence type="ECO:0000256" key="2">
    <source>
        <dbReference type="ARBA" id="ARBA00010952"/>
    </source>
</evidence>
<dbReference type="InterPro" id="IPR011626">
    <property type="entry name" value="Alpha-macroglobulin_TED"/>
</dbReference>
<dbReference type="SMART" id="SM01361">
    <property type="entry name" value="A2M_recep"/>
    <property type="match status" value="1"/>
</dbReference>
<dbReference type="PANTHER" id="PTHR11412">
    <property type="entry name" value="MACROGLOBULIN / COMPLEMENT"/>
    <property type="match status" value="1"/>
</dbReference>
<evidence type="ECO:0000256" key="3">
    <source>
        <dbReference type="ARBA" id="ARBA00022525"/>
    </source>
</evidence>
<dbReference type="FunFam" id="2.60.40.10:FF:000312">
    <property type="entry name" value="Alpha-2-macroglobulin like 1"/>
    <property type="match status" value="1"/>
</dbReference>
<evidence type="ECO:0000256" key="6">
    <source>
        <dbReference type="ARBA" id="ARBA00022900"/>
    </source>
</evidence>
<dbReference type="Pfam" id="PF01835">
    <property type="entry name" value="MG2"/>
    <property type="match status" value="1"/>
</dbReference>
<keyword evidence="7" id="KW-0882">Thioester bond</keyword>
<dbReference type="SUPFAM" id="SSF49410">
    <property type="entry name" value="Alpha-macroglobulin receptor domain"/>
    <property type="match status" value="1"/>
</dbReference>
<dbReference type="SUPFAM" id="SSF48239">
    <property type="entry name" value="Terpenoid cyclases/Protein prenyltransferases"/>
    <property type="match status" value="1"/>
</dbReference>
<proteinExistence type="inferred from homology"/>
<dbReference type="InterPro" id="IPR009048">
    <property type="entry name" value="A-macroglobulin_rcpt-bd"/>
</dbReference>
<evidence type="ECO:0000259" key="12">
    <source>
        <dbReference type="SMART" id="SM01360"/>
    </source>
</evidence>
<dbReference type="InterPro" id="IPR050473">
    <property type="entry name" value="A2M/Complement_sys"/>
</dbReference>
<keyword evidence="4" id="KW-0646">Protease inhibitor</keyword>
<dbReference type="InterPro" id="IPR008930">
    <property type="entry name" value="Terpenoid_cyclase/PrenylTrfase"/>
</dbReference>
<evidence type="ECO:0000256" key="8">
    <source>
        <dbReference type="ARBA" id="ARBA00023157"/>
    </source>
</evidence>
<evidence type="ECO:0000256" key="5">
    <source>
        <dbReference type="ARBA" id="ARBA00022729"/>
    </source>
</evidence>
<feature type="domain" description="Alpha-2-macroglobulin" evidence="12">
    <location>
        <begin position="735"/>
        <end position="825"/>
    </location>
</feature>
<protein>
    <submittedName>
        <fullName evidence="14">A2MG protein</fullName>
    </submittedName>
</protein>
<accession>A0A7K4W2A9</accession>
<dbReference type="Gene3D" id="2.60.40.1940">
    <property type="match status" value="1"/>
</dbReference>
<dbReference type="SMART" id="SM01419">
    <property type="entry name" value="Thiol-ester_cl"/>
    <property type="match status" value="1"/>
</dbReference>
<dbReference type="Gene3D" id="2.60.40.1930">
    <property type="match status" value="2"/>
</dbReference>
<comment type="subcellular location">
    <subcellularLocation>
        <location evidence="1">Secreted</location>
    </subcellularLocation>
</comment>
<feature type="non-terminal residue" evidence="14">
    <location>
        <position position="1451"/>
    </location>
</feature>
<dbReference type="InterPro" id="IPR047565">
    <property type="entry name" value="Alpha-macroglob_thiol-ester_cl"/>
</dbReference>
<dbReference type="Pfam" id="PF17791">
    <property type="entry name" value="MG3"/>
    <property type="match status" value="1"/>
</dbReference>
<evidence type="ECO:0000259" key="11">
    <source>
        <dbReference type="SMART" id="SM01359"/>
    </source>
</evidence>
<dbReference type="Pfam" id="PF07703">
    <property type="entry name" value="A2M_BRD"/>
    <property type="match status" value="1"/>
</dbReference>
<dbReference type="Gene3D" id="1.50.10.20">
    <property type="match status" value="1"/>
</dbReference>
<dbReference type="Gene3D" id="2.60.120.1540">
    <property type="match status" value="1"/>
</dbReference>
<dbReference type="Pfam" id="PF07678">
    <property type="entry name" value="TED_complement"/>
    <property type="match status" value="1"/>
</dbReference>
<dbReference type="SUPFAM" id="SSF81296">
    <property type="entry name" value="E set domains"/>
    <property type="match status" value="1"/>
</dbReference>
<name>A0A7K4W2A9_9TYRA</name>
<dbReference type="SMART" id="SM01359">
    <property type="entry name" value="A2M_N_2"/>
    <property type="match status" value="1"/>
</dbReference>
<dbReference type="GO" id="GO:0004867">
    <property type="term" value="F:serine-type endopeptidase inhibitor activity"/>
    <property type="evidence" value="ECO:0007669"/>
    <property type="project" value="UniProtKB-KW"/>
</dbReference>
<dbReference type="Pfam" id="PF00207">
    <property type="entry name" value="A2M"/>
    <property type="match status" value="1"/>
</dbReference>
<dbReference type="InterPro" id="IPR036595">
    <property type="entry name" value="A-macroglobulin_rcpt-bd_sf"/>
</dbReference>
<dbReference type="Gene3D" id="2.60.40.10">
    <property type="entry name" value="Immunoglobulins"/>
    <property type="match status" value="2"/>
</dbReference>
<dbReference type="Pfam" id="PF17789">
    <property type="entry name" value="MG4"/>
    <property type="match status" value="1"/>
</dbReference>
<reference evidence="14 15" key="1">
    <citation type="submission" date="2019-09" db="EMBL/GenBank/DDBJ databases">
        <title>Bird 10,000 Genomes (B10K) Project - Family phase.</title>
        <authorList>
            <person name="Zhang G."/>
        </authorList>
    </citation>
    <scope>NUCLEOTIDE SEQUENCE [LARGE SCALE GENOMIC DNA]</scope>
    <source>
        <strain evidence="14">B10K-CU-031-13</strain>
        <tissue evidence="14">Muscle</tissue>
    </source>
</reference>
<dbReference type="FunFam" id="1.50.10.20:FF:000001">
    <property type="entry name" value="CD109 isoform 1"/>
    <property type="match status" value="1"/>
</dbReference>
<feature type="domain" description="Alpha-2-macroglobulin bait region" evidence="11">
    <location>
        <begin position="433"/>
        <end position="581"/>
    </location>
</feature>
<dbReference type="InterPro" id="IPR001599">
    <property type="entry name" value="Macroglobln_a2"/>
</dbReference>
<dbReference type="GO" id="GO:0005615">
    <property type="term" value="C:extracellular space"/>
    <property type="evidence" value="ECO:0007669"/>
    <property type="project" value="InterPro"/>
</dbReference>
<dbReference type="FunFam" id="2.60.40.1930:FF:000001">
    <property type="entry name" value="CD109 isoform 3"/>
    <property type="match status" value="1"/>
</dbReference>
<dbReference type="InterPro" id="IPR014756">
    <property type="entry name" value="Ig_E-set"/>
</dbReference>
<dbReference type="InterPro" id="IPR041813">
    <property type="entry name" value="A2M_TED"/>
</dbReference>
<evidence type="ECO:0000313" key="15">
    <source>
        <dbReference type="Proteomes" id="UP000540952"/>
    </source>
</evidence>
<evidence type="ECO:0000256" key="4">
    <source>
        <dbReference type="ARBA" id="ARBA00022690"/>
    </source>
</evidence>
<dbReference type="FunFam" id="2.60.40.1930:FF:000002">
    <property type="entry name" value="PZP, alpha-2-macroglobulin like"/>
    <property type="match status" value="1"/>
</dbReference>
<dbReference type="CDD" id="cd02897">
    <property type="entry name" value="A2M_2"/>
    <property type="match status" value="1"/>
</dbReference>
<dbReference type="PANTHER" id="PTHR11412:SF165">
    <property type="entry name" value="ALPHA-2-MACROGLOBULIN"/>
    <property type="match status" value="1"/>
</dbReference>
<comment type="caution">
    <text evidence="14">The sequence shown here is derived from an EMBL/GenBank/DDBJ whole genome shotgun (WGS) entry which is preliminary data.</text>
</comment>
<dbReference type="Gene3D" id="2.60.40.690">
    <property type="entry name" value="Alpha-macroglobulin, receptor-binding domain"/>
    <property type="match status" value="1"/>
</dbReference>
<dbReference type="Gene3D" id="2.20.130.20">
    <property type="match status" value="1"/>
</dbReference>
<comment type="similarity">
    <text evidence="2">Belongs to the protease inhibitor I39 (alpha-2-macroglobulin) family.</text>
</comment>
<dbReference type="InterPro" id="IPR019742">
    <property type="entry name" value="MacrogloblnA2_CS"/>
</dbReference>
<dbReference type="SMART" id="SM01360">
    <property type="entry name" value="A2M"/>
    <property type="match status" value="1"/>
</dbReference>
<keyword evidence="3" id="KW-0964">Secreted</keyword>
<dbReference type="InterPro" id="IPR002890">
    <property type="entry name" value="MG2"/>
</dbReference>